<evidence type="ECO:0000256" key="5">
    <source>
        <dbReference type="ARBA" id="ARBA00023204"/>
    </source>
</evidence>
<dbReference type="GO" id="GO:0006298">
    <property type="term" value="P:mismatch repair"/>
    <property type="evidence" value="ECO:0007669"/>
    <property type="project" value="InterPro"/>
</dbReference>
<evidence type="ECO:0000256" key="6">
    <source>
        <dbReference type="ARBA" id="ARBA00029466"/>
    </source>
</evidence>
<proteinExistence type="inferred from homology"/>
<accession>A0A5B1M194</accession>
<evidence type="ECO:0000256" key="4">
    <source>
        <dbReference type="ARBA" id="ARBA00022801"/>
    </source>
</evidence>
<dbReference type="AlphaFoldDB" id="A0A5B1M194"/>
<dbReference type="NCBIfam" id="TIGR00632">
    <property type="entry name" value="vsr"/>
    <property type="match status" value="1"/>
</dbReference>
<dbReference type="CDD" id="cd00221">
    <property type="entry name" value="Vsr"/>
    <property type="match status" value="1"/>
</dbReference>
<dbReference type="EMBL" id="SSGD01000087">
    <property type="protein sequence ID" value="TXI54330.1"/>
    <property type="molecule type" value="Genomic_DNA"/>
</dbReference>
<dbReference type="RefSeq" id="WP_149773922.1">
    <property type="nucleotide sequence ID" value="NZ_SSGD01000087.1"/>
</dbReference>
<dbReference type="GO" id="GO:0016787">
    <property type="term" value="F:hydrolase activity"/>
    <property type="evidence" value="ECO:0007669"/>
    <property type="project" value="UniProtKB-KW"/>
</dbReference>
<evidence type="ECO:0000256" key="7">
    <source>
        <dbReference type="SAM" id="MobiDB-lite"/>
    </source>
</evidence>
<dbReference type="InterPro" id="IPR004603">
    <property type="entry name" value="DNA_mismatch_endonuc_vsr"/>
</dbReference>
<protein>
    <submittedName>
        <fullName evidence="8">Very short patch repair endonuclease</fullName>
    </submittedName>
</protein>
<dbReference type="SUPFAM" id="SSF52980">
    <property type="entry name" value="Restriction endonuclease-like"/>
    <property type="match status" value="1"/>
</dbReference>
<sequence>MVRRALWSGHTGSVTESWASSEHARRTMRANRSRDTKPELAVRRLVHEMGLRYRVDFPPLPSNGRMRADLVFTRARVAVFIDGCFWHGCPEHHTVARTNAEFWAMKVSGNRARDERTNAALNEAGWTVLRFWEHEDPRVAARAIRVAVRGAEHRAGPASGLRSSAPRSP</sequence>
<dbReference type="Proteomes" id="UP000321797">
    <property type="component" value="Unassembled WGS sequence"/>
</dbReference>
<keyword evidence="4" id="KW-0378">Hydrolase</keyword>
<evidence type="ECO:0000313" key="9">
    <source>
        <dbReference type="Proteomes" id="UP000321797"/>
    </source>
</evidence>
<evidence type="ECO:0000256" key="1">
    <source>
        <dbReference type="ARBA" id="ARBA00022722"/>
    </source>
</evidence>
<name>A0A5B1M194_9MYCO</name>
<feature type="region of interest" description="Disordered" evidence="7">
    <location>
        <begin position="18"/>
        <end position="37"/>
    </location>
</feature>
<evidence type="ECO:0000256" key="2">
    <source>
        <dbReference type="ARBA" id="ARBA00022759"/>
    </source>
</evidence>
<keyword evidence="1" id="KW-0540">Nuclease</keyword>
<dbReference type="InterPro" id="IPR011335">
    <property type="entry name" value="Restrct_endonuc-II-like"/>
</dbReference>
<reference evidence="8 9" key="1">
    <citation type="submission" date="2018-09" db="EMBL/GenBank/DDBJ databases">
        <title>Metagenome Assembled Genomes from an Advanced Water Purification Facility.</title>
        <authorList>
            <person name="Stamps B.W."/>
            <person name="Spear J.R."/>
        </authorList>
    </citation>
    <scope>NUCLEOTIDE SEQUENCE [LARGE SCALE GENOMIC DNA]</scope>
    <source>
        <strain evidence="8">Bin_29_2</strain>
    </source>
</reference>
<comment type="similarity">
    <text evidence="6">Belongs to the Vsr family.</text>
</comment>
<comment type="caution">
    <text evidence="8">The sequence shown here is derived from an EMBL/GenBank/DDBJ whole genome shotgun (WGS) entry which is preliminary data.</text>
</comment>
<dbReference type="GO" id="GO:0004519">
    <property type="term" value="F:endonuclease activity"/>
    <property type="evidence" value="ECO:0007669"/>
    <property type="project" value="UniProtKB-KW"/>
</dbReference>
<keyword evidence="3" id="KW-0227">DNA damage</keyword>
<keyword evidence="5" id="KW-0234">DNA repair</keyword>
<evidence type="ECO:0000313" key="8">
    <source>
        <dbReference type="EMBL" id="TXI54330.1"/>
    </source>
</evidence>
<organism evidence="8 9">
    <name type="scientific">Mycolicibacter arupensis</name>
    <dbReference type="NCBI Taxonomy" id="342002"/>
    <lineage>
        <taxon>Bacteria</taxon>
        <taxon>Bacillati</taxon>
        <taxon>Actinomycetota</taxon>
        <taxon>Actinomycetes</taxon>
        <taxon>Mycobacteriales</taxon>
        <taxon>Mycobacteriaceae</taxon>
        <taxon>Mycolicibacter</taxon>
    </lineage>
</organism>
<keyword evidence="2 8" id="KW-0255">Endonuclease</keyword>
<dbReference type="Gene3D" id="3.40.960.10">
    <property type="entry name" value="VSR Endonuclease"/>
    <property type="match status" value="1"/>
</dbReference>
<gene>
    <name evidence="8" type="ORF">E6Q54_14860</name>
</gene>
<evidence type="ECO:0000256" key="3">
    <source>
        <dbReference type="ARBA" id="ARBA00022763"/>
    </source>
</evidence>
<dbReference type="Pfam" id="PF03852">
    <property type="entry name" value="Vsr"/>
    <property type="match status" value="1"/>
</dbReference>